<dbReference type="Proteomes" id="UP001596411">
    <property type="component" value="Unassembled WGS sequence"/>
</dbReference>
<feature type="region of interest" description="Disordered" evidence="2">
    <location>
        <begin position="1"/>
        <end position="26"/>
    </location>
</feature>
<feature type="coiled-coil region" evidence="1">
    <location>
        <begin position="34"/>
        <end position="61"/>
    </location>
</feature>
<evidence type="ECO:0000256" key="2">
    <source>
        <dbReference type="SAM" id="MobiDB-lite"/>
    </source>
</evidence>
<feature type="compositionally biased region" description="Polar residues" evidence="2">
    <location>
        <begin position="1"/>
        <end position="16"/>
    </location>
</feature>
<comment type="caution">
    <text evidence="3">The sequence shown here is derived from an EMBL/GenBank/DDBJ whole genome shotgun (WGS) entry which is preliminary data.</text>
</comment>
<dbReference type="EMBL" id="JBHSZP010000049">
    <property type="protein sequence ID" value="MFC7091872.1"/>
    <property type="molecule type" value="Genomic_DNA"/>
</dbReference>
<protein>
    <submittedName>
        <fullName evidence="3">Uncharacterized protein</fullName>
    </submittedName>
</protein>
<keyword evidence="4" id="KW-1185">Reference proteome</keyword>
<organism evidence="3 4">
    <name type="scientific">Halomonas salifodinae</name>
    <dbReference type="NCBI Taxonomy" id="438745"/>
    <lineage>
        <taxon>Bacteria</taxon>
        <taxon>Pseudomonadati</taxon>
        <taxon>Pseudomonadota</taxon>
        <taxon>Gammaproteobacteria</taxon>
        <taxon>Oceanospirillales</taxon>
        <taxon>Halomonadaceae</taxon>
        <taxon>Halomonas</taxon>
    </lineage>
</organism>
<evidence type="ECO:0000313" key="3">
    <source>
        <dbReference type="EMBL" id="MFC7091872.1"/>
    </source>
</evidence>
<proteinExistence type="predicted"/>
<keyword evidence="1" id="KW-0175">Coiled coil</keyword>
<feature type="region of interest" description="Disordered" evidence="2">
    <location>
        <begin position="62"/>
        <end position="98"/>
    </location>
</feature>
<reference evidence="4" key="1">
    <citation type="journal article" date="2019" name="Int. J. Syst. Evol. Microbiol.">
        <title>The Global Catalogue of Microorganisms (GCM) 10K type strain sequencing project: providing services to taxonomists for standard genome sequencing and annotation.</title>
        <authorList>
            <consortium name="The Broad Institute Genomics Platform"/>
            <consortium name="The Broad Institute Genome Sequencing Center for Infectious Disease"/>
            <person name="Wu L."/>
            <person name="Ma J."/>
        </authorList>
    </citation>
    <scope>NUCLEOTIDE SEQUENCE [LARGE SCALE GENOMIC DNA]</scope>
    <source>
        <strain evidence="4">CGMCC 1.13666</strain>
    </source>
</reference>
<name>A0ABW2F4N3_9GAMM</name>
<evidence type="ECO:0000313" key="4">
    <source>
        <dbReference type="Proteomes" id="UP001596411"/>
    </source>
</evidence>
<gene>
    <name evidence="3" type="ORF">ACFQH5_20210</name>
</gene>
<dbReference type="RefSeq" id="WP_346064150.1">
    <property type="nucleotide sequence ID" value="NZ_BAAADR010000045.1"/>
</dbReference>
<accession>A0ABW2F4N3</accession>
<evidence type="ECO:0000256" key="1">
    <source>
        <dbReference type="SAM" id="Coils"/>
    </source>
</evidence>
<sequence>MARPRSTANKASQAETGPQEDAKQEDVLKAGAHLEELRQANEEFNSENERLRAQLAEMEQRMAKNTPVTREQRLETGEHQVGQDGTAAFDGDTLIKPETRTLDDPNLIKKAEILKFMEEPVTVEISEVSDENADHGFIIHVNGKSEPFRQGERKTVKRYFVEGLARAKRTGYKNQLVVDPVTGDQEYEYPSKTGLRYPFSVVHDPNPRGADWLKAVLRQP</sequence>